<reference evidence="1 2" key="1">
    <citation type="submission" date="2019-01" db="EMBL/GenBank/DDBJ databases">
        <authorList>
            <person name="Sharon T."/>
            <person name="Marcella E.L."/>
            <person name="Lynley F.A."/>
            <person name="Shelly T."/>
            <person name="Kanika K."/>
            <person name="Kit P."/>
            <person name="Joe P."/>
            <person name="Garlena R.A."/>
            <person name="Russell D.A."/>
            <person name="Pope W.H."/>
            <person name="Jacobs-Sera D."/>
            <person name="Hatfull G.F."/>
        </authorList>
    </citation>
    <scope>NUCLEOTIDE SEQUENCE [LARGE SCALE GENOMIC DNA]</scope>
</reference>
<evidence type="ECO:0000313" key="2">
    <source>
        <dbReference type="Proteomes" id="UP000289228"/>
    </source>
</evidence>
<dbReference type="PROSITE" id="PS51257">
    <property type="entry name" value="PROKAR_LIPOPROTEIN"/>
    <property type="match status" value="1"/>
</dbReference>
<keyword evidence="2" id="KW-1185">Reference proteome</keyword>
<protein>
    <recommendedName>
        <fullName evidence="3">Lipoprotein</fullName>
    </recommendedName>
</protein>
<dbReference type="Proteomes" id="UP000289228">
    <property type="component" value="Segment"/>
</dbReference>
<evidence type="ECO:0008006" key="3">
    <source>
        <dbReference type="Google" id="ProtNLM"/>
    </source>
</evidence>
<accession>A0A411CYN4</accession>
<sequence>MKKRVAVAAVVAVAALGLTGCDDGPECVDSHTTVTLIPVFNGKTTTLVPTTQVVCDRYADEKGNA</sequence>
<evidence type="ECO:0000313" key="1">
    <source>
        <dbReference type="EMBL" id="QAY26966.1"/>
    </source>
</evidence>
<gene>
    <name evidence="1" type="primary">42</name>
    <name evidence="1" type="ORF">SEA_SHAWTY_42</name>
</gene>
<proteinExistence type="predicted"/>
<name>A0A411CYN4_9CAUD</name>
<organism evidence="1 2">
    <name type="scientific">Streptomyces phage Shawty</name>
    <dbReference type="NCBI Taxonomy" id="2510521"/>
    <lineage>
        <taxon>Viruses</taxon>
        <taxon>Duplodnaviria</taxon>
        <taxon>Heunggongvirae</taxon>
        <taxon>Uroviricota</taxon>
        <taxon>Caudoviricetes</taxon>
        <taxon>Colingsworthviridae</taxon>
        <taxon>Lomovskayavirus</taxon>
        <taxon>Lomovskayavirus shawty</taxon>
    </lineage>
</organism>
<dbReference type="EMBL" id="MK433266">
    <property type="protein sequence ID" value="QAY26966.1"/>
    <property type="molecule type" value="Genomic_DNA"/>
</dbReference>